<dbReference type="Proteomes" id="UP001529180">
    <property type="component" value="Unassembled WGS sequence"/>
</dbReference>
<feature type="transmembrane region" description="Helical" evidence="1">
    <location>
        <begin position="9"/>
        <end position="33"/>
    </location>
</feature>
<dbReference type="RefSeq" id="WP_147250752.1">
    <property type="nucleotide sequence ID" value="NZ_JARSBO010000004.1"/>
</dbReference>
<keyword evidence="1" id="KW-0812">Transmembrane</keyword>
<feature type="transmembrane region" description="Helical" evidence="1">
    <location>
        <begin position="45"/>
        <end position="67"/>
    </location>
</feature>
<evidence type="ECO:0000313" key="3">
    <source>
        <dbReference type="Proteomes" id="UP001529180"/>
    </source>
</evidence>
<comment type="caution">
    <text evidence="2">The sequence shown here is derived from an EMBL/GenBank/DDBJ whole genome shotgun (WGS) entry which is preliminary data.</text>
</comment>
<name>A0ABT6GAM6_9PROT</name>
<protein>
    <recommendedName>
        <fullName evidence="4">Dolichol-phosphate mannosyltransferase subunit 3</fullName>
    </recommendedName>
</protein>
<evidence type="ECO:0008006" key="4">
    <source>
        <dbReference type="Google" id="ProtNLM"/>
    </source>
</evidence>
<sequence length="81" mass="8691">MRIFTPLRLAFMAVGATAIALLWGSAVLVWLLLPGGSAEFLPSDNLYPALILSLVIFGGLGYGAAILTESWEEETRQPPTD</sequence>
<organism evidence="2 3">
    <name type="scientific">Thalassospira aquimaris</name>
    <dbReference type="NCBI Taxonomy" id="3037796"/>
    <lineage>
        <taxon>Bacteria</taxon>
        <taxon>Pseudomonadati</taxon>
        <taxon>Pseudomonadota</taxon>
        <taxon>Alphaproteobacteria</taxon>
        <taxon>Rhodospirillales</taxon>
        <taxon>Thalassospiraceae</taxon>
        <taxon>Thalassospira</taxon>
    </lineage>
</organism>
<accession>A0ABT6GAM6</accession>
<evidence type="ECO:0000256" key="1">
    <source>
        <dbReference type="SAM" id="Phobius"/>
    </source>
</evidence>
<keyword evidence="1" id="KW-0472">Membrane</keyword>
<proteinExistence type="predicted"/>
<gene>
    <name evidence="2" type="ORF">P7680_08880</name>
</gene>
<dbReference type="EMBL" id="JARSBO010000004">
    <property type="protein sequence ID" value="MDG4719113.1"/>
    <property type="molecule type" value="Genomic_DNA"/>
</dbReference>
<keyword evidence="1" id="KW-1133">Transmembrane helix</keyword>
<reference evidence="2 3" key="1">
    <citation type="submission" date="2023-03" db="EMBL/GenBank/DDBJ databases">
        <title>Strain FZY0004 represents a novel species in the genus Thalassospira isolated from seawater.</title>
        <authorList>
            <person name="Fu Z.-Y."/>
        </authorList>
    </citation>
    <scope>NUCLEOTIDE SEQUENCE [LARGE SCALE GENOMIC DNA]</scope>
    <source>
        <strain evidence="2 3">FZY0004</strain>
    </source>
</reference>
<keyword evidence="3" id="KW-1185">Reference proteome</keyword>
<evidence type="ECO:0000313" key="2">
    <source>
        <dbReference type="EMBL" id="MDG4719113.1"/>
    </source>
</evidence>